<accession>A0ABV9RDW7</accession>
<evidence type="ECO:0000313" key="2">
    <source>
        <dbReference type="EMBL" id="MFC4831392.1"/>
    </source>
</evidence>
<keyword evidence="1" id="KW-0812">Transmembrane</keyword>
<feature type="transmembrane region" description="Helical" evidence="1">
    <location>
        <begin position="39"/>
        <end position="57"/>
    </location>
</feature>
<gene>
    <name evidence="2" type="ORF">ACFPEL_03110</name>
</gene>
<protein>
    <submittedName>
        <fullName evidence="2">Uncharacterized protein</fullName>
    </submittedName>
</protein>
<dbReference type="Proteomes" id="UP001595909">
    <property type="component" value="Unassembled WGS sequence"/>
</dbReference>
<reference evidence="3" key="1">
    <citation type="journal article" date="2019" name="Int. J. Syst. Evol. Microbiol.">
        <title>The Global Catalogue of Microorganisms (GCM) 10K type strain sequencing project: providing services to taxonomists for standard genome sequencing and annotation.</title>
        <authorList>
            <consortium name="The Broad Institute Genomics Platform"/>
            <consortium name="The Broad Institute Genome Sequencing Center for Infectious Disease"/>
            <person name="Wu L."/>
            <person name="Ma J."/>
        </authorList>
    </citation>
    <scope>NUCLEOTIDE SEQUENCE [LARGE SCALE GENOMIC DNA]</scope>
    <source>
        <strain evidence="3">CCUG 50347</strain>
    </source>
</reference>
<organism evidence="2 3">
    <name type="scientific">Actinomycetospora chibensis</name>
    <dbReference type="NCBI Taxonomy" id="663606"/>
    <lineage>
        <taxon>Bacteria</taxon>
        <taxon>Bacillati</taxon>
        <taxon>Actinomycetota</taxon>
        <taxon>Actinomycetes</taxon>
        <taxon>Pseudonocardiales</taxon>
        <taxon>Pseudonocardiaceae</taxon>
        <taxon>Actinomycetospora</taxon>
    </lineage>
</organism>
<evidence type="ECO:0000313" key="3">
    <source>
        <dbReference type="Proteomes" id="UP001595909"/>
    </source>
</evidence>
<keyword evidence="1" id="KW-0472">Membrane</keyword>
<name>A0ABV9RDW7_9PSEU</name>
<proteinExistence type="predicted"/>
<keyword evidence="3" id="KW-1185">Reference proteome</keyword>
<dbReference type="RefSeq" id="WP_378014889.1">
    <property type="nucleotide sequence ID" value="NZ_BAABHN010000004.1"/>
</dbReference>
<evidence type="ECO:0000256" key="1">
    <source>
        <dbReference type="SAM" id="Phobius"/>
    </source>
</evidence>
<comment type="caution">
    <text evidence="2">The sequence shown here is derived from an EMBL/GenBank/DDBJ whole genome shotgun (WGS) entry which is preliminary data.</text>
</comment>
<keyword evidence="1" id="KW-1133">Transmembrane helix</keyword>
<sequence length="102" mass="10855">MASPLLAALRSPLRPTVTAPSGVTAPSRVRRALPRDPRWARWCLFGLLAGTAVLYLWSLGDPGWANASYSAAARAGATSWSAWFFGASDAPGLIMVDKPRVT</sequence>
<dbReference type="EMBL" id="JBHSIM010000004">
    <property type="protein sequence ID" value="MFC4831392.1"/>
    <property type="molecule type" value="Genomic_DNA"/>
</dbReference>